<evidence type="ECO:0000313" key="2">
    <source>
        <dbReference type="EMBL" id="KAL0294085.1"/>
    </source>
</evidence>
<gene>
    <name evidence="2" type="ORF">Sangu_3225400</name>
</gene>
<name>A0AAW2JKG6_9LAMI</name>
<dbReference type="Pfam" id="PF02458">
    <property type="entry name" value="Transferase"/>
    <property type="match status" value="1"/>
</dbReference>
<proteinExistence type="predicted"/>
<accession>A0AAW2JKG6</accession>
<evidence type="ECO:0000256" key="1">
    <source>
        <dbReference type="ARBA" id="ARBA00022679"/>
    </source>
</evidence>
<dbReference type="Gene3D" id="3.30.559.10">
    <property type="entry name" value="Chloramphenicol acetyltransferase-like domain"/>
    <property type="match status" value="2"/>
</dbReference>
<dbReference type="AlphaFoldDB" id="A0AAW2JKG6"/>
<dbReference type="PANTHER" id="PTHR31896:SF43">
    <property type="entry name" value="PROTEIN ENHANCED PSEUDOMONAS SUSCEPTIBILITY 1"/>
    <property type="match status" value="1"/>
</dbReference>
<protein>
    <submittedName>
        <fullName evidence="2">Protein ENHANCEDSUSCEPTIBILITY 1</fullName>
    </submittedName>
</protein>
<reference evidence="2" key="2">
    <citation type="journal article" date="2024" name="Plant">
        <title>Genomic evolution and insights into agronomic trait innovations of Sesamum species.</title>
        <authorList>
            <person name="Miao H."/>
            <person name="Wang L."/>
            <person name="Qu L."/>
            <person name="Liu H."/>
            <person name="Sun Y."/>
            <person name="Le M."/>
            <person name="Wang Q."/>
            <person name="Wei S."/>
            <person name="Zheng Y."/>
            <person name="Lin W."/>
            <person name="Duan Y."/>
            <person name="Cao H."/>
            <person name="Xiong S."/>
            <person name="Wang X."/>
            <person name="Wei L."/>
            <person name="Li C."/>
            <person name="Ma Q."/>
            <person name="Ju M."/>
            <person name="Zhao R."/>
            <person name="Li G."/>
            <person name="Mu C."/>
            <person name="Tian Q."/>
            <person name="Mei H."/>
            <person name="Zhang T."/>
            <person name="Gao T."/>
            <person name="Zhang H."/>
        </authorList>
    </citation>
    <scope>NUCLEOTIDE SEQUENCE</scope>
    <source>
        <strain evidence="2">G01</strain>
    </source>
</reference>
<dbReference type="PANTHER" id="PTHR31896">
    <property type="entry name" value="FAMILY REGULATORY PROTEIN, PUTATIVE (AFU_ORTHOLOGUE AFUA_3G14730)-RELATED"/>
    <property type="match status" value="1"/>
</dbReference>
<sequence length="330" mass="36868">ALFIHATALDTNLTVADILDSSTYVPEIVPSFFPLRGTRNHDGVSKPLLAVQVTELVDGLFIGCSINHLLADATSFWHFFNSWAEISRGENIVHDPISKLPILDRDQLTLDLVGSSDIKIYNEYLILDKVSAAHESPCLLRDRVFHFTKESVAKLKARANKEVVESTQETTFEIPIGARQRLNPPLPEEYFGNSVFPGIVTTEAWKILENGLGWTSRQIHKMVASANGPDKVKEFYMSWIKKPNFLQLDGLPSNHFILINSPRFDVYGNDFGWGKPVAARSGRANGFDGRITIYGGFEKGSLEIEACLFPETLSALVNDAEFMEFVKSDF</sequence>
<organism evidence="2">
    <name type="scientific">Sesamum angustifolium</name>
    <dbReference type="NCBI Taxonomy" id="2727405"/>
    <lineage>
        <taxon>Eukaryota</taxon>
        <taxon>Viridiplantae</taxon>
        <taxon>Streptophyta</taxon>
        <taxon>Embryophyta</taxon>
        <taxon>Tracheophyta</taxon>
        <taxon>Spermatophyta</taxon>
        <taxon>Magnoliopsida</taxon>
        <taxon>eudicotyledons</taxon>
        <taxon>Gunneridae</taxon>
        <taxon>Pentapetalae</taxon>
        <taxon>asterids</taxon>
        <taxon>lamiids</taxon>
        <taxon>Lamiales</taxon>
        <taxon>Pedaliaceae</taxon>
        <taxon>Sesamum</taxon>
    </lineage>
</organism>
<dbReference type="EMBL" id="JACGWK010000912">
    <property type="protein sequence ID" value="KAL0294085.1"/>
    <property type="molecule type" value="Genomic_DNA"/>
</dbReference>
<dbReference type="GO" id="GO:0016740">
    <property type="term" value="F:transferase activity"/>
    <property type="evidence" value="ECO:0007669"/>
    <property type="project" value="UniProtKB-KW"/>
</dbReference>
<comment type="caution">
    <text evidence="2">The sequence shown here is derived from an EMBL/GenBank/DDBJ whole genome shotgun (WGS) entry which is preliminary data.</text>
</comment>
<dbReference type="InterPro" id="IPR051283">
    <property type="entry name" value="Sec_Metabolite_Acyltrans"/>
</dbReference>
<keyword evidence="1" id="KW-0808">Transferase</keyword>
<reference evidence="2" key="1">
    <citation type="submission" date="2020-06" db="EMBL/GenBank/DDBJ databases">
        <authorList>
            <person name="Li T."/>
            <person name="Hu X."/>
            <person name="Zhang T."/>
            <person name="Song X."/>
            <person name="Zhang H."/>
            <person name="Dai N."/>
            <person name="Sheng W."/>
            <person name="Hou X."/>
            <person name="Wei L."/>
        </authorList>
    </citation>
    <scope>NUCLEOTIDE SEQUENCE</scope>
    <source>
        <strain evidence="2">G01</strain>
        <tissue evidence="2">Leaf</tissue>
    </source>
</reference>
<feature type="non-terminal residue" evidence="2">
    <location>
        <position position="1"/>
    </location>
</feature>
<dbReference type="InterPro" id="IPR023213">
    <property type="entry name" value="CAT-like_dom_sf"/>
</dbReference>